<evidence type="ECO:0000256" key="1">
    <source>
        <dbReference type="PROSITE-ProRule" id="PRU00464"/>
    </source>
</evidence>
<evidence type="ECO:0000313" key="4">
    <source>
        <dbReference type="Proteomes" id="UP000229523"/>
    </source>
</evidence>
<comment type="caution">
    <text evidence="1">Lacks conserved residue(s) required for the propagation of feature annotation.</text>
</comment>
<keyword evidence="4" id="KW-1185">Reference proteome</keyword>
<proteinExistence type="predicted"/>
<sequence>MHWKENRILSAKNGTNPMVIKELKGSYVVFGDVQFLPGYCVLLPKREVRLLNDLTLDERQDYLLDMSLVGDAMIKALNPTRVNYEILGNKDHFLHAHLFPRYEWEDESVRYMPVWAYDASNWSNDETAYDPDKHDEIRKQIEVELKKIYSDE</sequence>
<dbReference type="Proteomes" id="UP000229523">
    <property type="component" value="Unassembled WGS sequence"/>
</dbReference>
<dbReference type="SUPFAM" id="SSF54197">
    <property type="entry name" value="HIT-like"/>
    <property type="match status" value="1"/>
</dbReference>
<name>A0A395GAP5_9STAP</name>
<dbReference type="GO" id="GO:0003824">
    <property type="term" value="F:catalytic activity"/>
    <property type="evidence" value="ECO:0007669"/>
    <property type="project" value="InterPro"/>
</dbReference>
<dbReference type="InterPro" id="IPR036265">
    <property type="entry name" value="HIT-like_sf"/>
</dbReference>
<dbReference type="AlphaFoldDB" id="A0A395GAP5"/>
<dbReference type="Gene3D" id="3.30.428.10">
    <property type="entry name" value="HIT-like"/>
    <property type="match status" value="1"/>
</dbReference>
<dbReference type="Pfam" id="PF01230">
    <property type="entry name" value="HIT"/>
    <property type="match status" value="1"/>
</dbReference>
<evidence type="ECO:0000259" key="2">
    <source>
        <dbReference type="PROSITE" id="PS51084"/>
    </source>
</evidence>
<reference evidence="3 4" key="1">
    <citation type="journal article" date="2018" name="Front. Microbiol.">
        <title>Description and Comparative Genomics of Macrococcus caseolyticus subsp. hominis subsp. nov., Macrococcus goetzii sp. nov., Macrococcus epidermidis sp. nov., and Macrococcus bohemicus sp. nov., Novel Macrococci From Human Clinical Material With Virulence Potential and Suspected Uptake of Foreign DNA by Natural Transformation.</title>
        <authorList>
            <person name="Maslanova I."/>
            <person name="Wertheimer Z."/>
            <person name="Sedlacek I."/>
            <person name="Svec P."/>
            <person name="Indrakova A."/>
            <person name="Kovarovic V."/>
            <person name="Schumann P."/>
            <person name="Sproer C."/>
            <person name="Kralova S."/>
            <person name="Sedo O."/>
            <person name="Kristofova L."/>
            <person name="Vrbovska V."/>
            <person name="Fuzik T."/>
            <person name="Petras P."/>
            <person name="Zdrahal Z."/>
            <person name="Ruzickova V."/>
            <person name="Doskar J."/>
            <person name="Pantucek R."/>
        </authorList>
    </citation>
    <scope>NUCLEOTIDE SEQUENCE [LARGE SCALE GENOMIC DNA]</scope>
    <source>
        <strain evidence="3 4">CCM 4927</strain>
    </source>
</reference>
<dbReference type="PROSITE" id="PS51084">
    <property type="entry name" value="HIT_2"/>
    <property type="match status" value="1"/>
</dbReference>
<dbReference type="InterPro" id="IPR011146">
    <property type="entry name" value="HIT-like"/>
</dbReference>
<accession>A0A395GAP5</accession>
<dbReference type="RefSeq" id="WP_099579461.1">
    <property type="nucleotide sequence ID" value="NZ_MJBI02000002.1"/>
</dbReference>
<dbReference type="EMBL" id="MJBI02000002">
    <property type="protein sequence ID" value="RAI81070.1"/>
    <property type="molecule type" value="Genomic_DNA"/>
</dbReference>
<evidence type="ECO:0000313" key="3">
    <source>
        <dbReference type="EMBL" id="RAI81070.1"/>
    </source>
</evidence>
<comment type="caution">
    <text evidence="3">The sequence shown here is derived from an EMBL/GenBank/DDBJ whole genome shotgun (WGS) entry which is preliminary data.</text>
</comment>
<gene>
    <name evidence="3" type="ORF">BFS35_005760</name>
</gene>
<organism evidence="3 4">
    <name type="scientific">Macrococcoides goetzii</name>
    <dbReference type="NCBI Taxonomy" id="1891097"/>
    <lineage>
        <taxon>Bacteria</taxon>
        <taxon>Bacillati</taxon>
        <taxon>Bacillota</taxon>
        <taxon>Bacilli</taxon>
        <taxon>Bacillales</taxon>
        <taxon>Staphylococcaceae</taxon>
        <taxon>Macrococcoides</taxon>
    </lineage>
</organism>
<feature type="domain" description="HIT" evidence="2">
    <location>
        <begin position="6"/>
        <end position="109"/>
    </location>
</feature>
<protein>
    <submittedName>
        <fullName evidence="3">HIT family protein</fullName>
    </submittedName>
</protein>